<evidence type="ECO:0000313" key="3">
    <source>
        <dbReference type="Proteomes" id="UP000003824"/>
    </source>
</evidence>
<dbReference type="Proteomes" id="UP000003824">
    <property type="component" value="Unassembled WGS sequence"/>
</dbReference>
<sequence>MQKAGHQRRPAGTTLLNSPQERKGRVTSVTDRDFIAEMQQAVEAAIPEGDYVASVVAADLVDRLRVEDPELLAGWLHLKAPVILADVVARRSNSKRQTARVGAPRRAFAEAARSFTTDGDVRVLSPFAAEYVVDEANTRRAVANMTADDCRFVAAKYEDAARISKLEAAFHRAVAKKIGGRVVGEVFTEEQYLEMYRSVTQQGPRAVPRAAA</sequence>
<proteinExistence type="predicted"/>
<dbReference type="EMBL" id="DS999641">
    <property type="protein sequence ID" value="EFE65855.2"/>
    <property type="molecule type" value="Genomic_DNA"/>
</dbReference>
<evidence type="ECO:0000256" key="1">
    <source>
        <dbReference type="SAM" id="MobiDB-lite"/>
    </source>
</evidence>
<reference evidence="3" key="1">
    <citation type="submission" date="2008-12" db="EMBL/GenBank/DDBJ databases">
        <title>Annotation of Streptomyces ghanaensis ATCC 14672.</title>
        <authorList>
            <consortium name="The Broad Institute Genome Sequencing Platform"/>
            <consortium name="Broad Institute Microbial Sequencing Center"/>
            <person name="Fischbach M."/>
            <person name="Ward D."/>
            <person name="Young S."/>
            <person name="Kodira C.D."/>
            <person name="Zeng Q."/>
            <person name="Koehrsen M."/>
            <person name="Godfrey P."/>
            <person name="Alvarado L."/>
            <person name="Berlin A.M."/>
            <person name="Borenstein D."/>
            <person name="Chen Z."/>
            <person name="Engels R."/>
            <person name="Freedman E."/>
            <person name="Gellesch M."/>
            <person name="Goldberg J."/>
            <person name="Griggs A."/>
            <person name="Gujja S."/>
            <person name="Heiman D.I."/>
            <person name="Hepburn T.A."/>
            <person name="Howarth C."/>
            <person name="Jen D."/>
            <person name="Larson L."/>
            <person name="Lewis B."/>
            <person name="Mehta T."/>
            <person name="Park D."/>
            <person name="Pearson M."/>
            <person name="Roberts A."/>
            <person name="Saif S."/>
            <person name="Shea T.D."/>
            <person name="Shenoy N."/>
            <person name="Sisk P."/>
            <person name="Stolte C."/>
            <person name="Sykes S.N."/>
            <person name="Walk T."/>
            <person name="White J."/>
            <person name="Yandava C."/>
            <person name="Straight P."/>
            <person name="Clardy J."/>
            <person name="Hung D."/>
            <person name="Kolter R."/>
            <person name="Mekalanos J."/>
            <person name="Walker S."/>
            <person name="Walsh C.T."/>
            <person name="Wieland B.L.C."/>
            <person name="Ilzarbe M."/>
            <person name="Galagan J."/>
            <person name="Nusbaum C."/>
            <person name="Birren B."/>
        </authorList>
    </citation>
    <scope>NUCLEOTIDE SEQUENCE [LARGE SCALE GENOMIC DNA]</scope>
    <source>
        <strain evidence="3">ATCC 14672 / DSM 40746 / JCM 4963 / KCTC 9882 / NRRL B-12104 / FH 1290</strain>
    </source>
</reference>
<name>D6A4L5_STRV1</name>
<feature type="region of interest" description="Disordered" evidence="1">
    <location>
        <begin position="1"/>
        <end position="26"/>
    </location>
</feature>
<dbReference type="AlphaFoldDB" id="D6A4L5"/>
<accession>D6A4L5</accession>
<dbReference type="eggNOG" id="ENOG50321JE">
    <property type="taxonomic scope" value="Bacteria"/>
</dbReference>
<gene>
    <name evidence="2" type="ORF">SSFG_01109</name>
</gene>
<evidence type="ECO:0000313" key="2">
    <source>
        <dbReference type="EMBL" id="EFE65855.2"/>
    </source>
</evidence>
<protein>
    <submittedName>
        <fullName evidence="2">Predicted protein</fullName>
    </submittedName>
</protein>
<organism evidence="2 3">
    <name type="scientific">Streptomyces viridosporus (strain ATCC 14672 / DSM 40746 / JCM 4963 / KCTC 9882 / NRRL B-12104 / FH 1290)</name>
    <name type="common">Streptomyces ghanaensis</name>
    <dbReference type="NCBI Taxonomy" id="566461"/>
    <lineage>
        <taxon>Bacteria</taxon>
        <taxon>Bacillati</taxon>
        <taxon>Actinomycetota</taxon>
        <taxon>Actinomycetes</taxon>
        <taxon>Kitasatosporales</taxon>
        <taxon>Streptomycetaceae</taxon>
        <taxon>Streptomyces</taxon>
    </lineage>
</organism>